<dbReference type="AlphaFoldDB" id="A0AAD9PZ90"/>
<feature type="domain" description="G-protein coupled receptors family 1 profile" evidence="10">
    <location>
        <begin position="47"/>
        <end position="309"/>
    </location>
</feature>
<dbReference type="CDD" id="cd00637">
    <property type="entry name" value="7tm_classA_rhodopsin-like"/>
    <property type="match status" value="1"/>
</dbReference>
<feature type="region of interest" description="Disordered" evidence="8">
    <location>
        <begin position="466"/>
        <end position="491"/>
    </location>
</feature>
<evidence type="ECO:0000256" key="2">
    <source>
        <dbReference type="ARBA" id="ARBA00022475"/>
    </source>
</evidence>
<evidence type="ECO:0000256" key="3">
    <source>
        <dbReference type="ARBA" id="ARBA00022692"/>
    </source>
</evidence>
<sequence>MAFTSLRNNTNHSGVHGQHNGFERHDKGFMIGIIFFLSIASCVGFVGNGLVVAVILRAKKLKSVMNRFILHLAISDMIVSVLAIPLFLFINFNNGLTNDTTSLTVCKLARFFQYLSPEASMTLLITIGWNRHQAVVHPLKIMSYGTANKLIIAAWLYALLVVSPSLYLTKLGPVSVDPVTNRNLTYCATIPATTLSGLVYVMFLGLVGYILPLTSLIVLYGKIYKTVWRRKSAQLGESRPVEAFIRSRKKVLKMFLTVIFVFLLTWVPLLLYISAIEWTIKSTSSRKDYARLITYSLGLCNSICNPFIYALFNAKFRAGCKEMCTFNFKTLWWKRCPTKSNSAVPAGDGRLPQPNVLSRRGGFHGSKGDGKKNSEKRTEDEGSKKFSPGTVKQRIARRLRSMTGMEEIARASVYPVQLVNYQRSGEMALETGDIVLHFPISVTFSSQTETHLSSKNCESIVKFDDTESERKFESPEQVQIGEPNEVTLRKE</sequence>
<organism evidence="11 12">
    <name type="scientific">Acropora cervicornis</name>
    <name type="common">Staghorn coral</name>
    <dbReference type="NCBI Taxonomy" id="6130"/>
    <lineage>
        <taxon>Eukaryota</taxon>
        <taxon>Metazoa</taxon>
        <taxon>Cnidaria</taxon>
        <taxon>Anthozoa</taxon>
        <taxon>Hexacorallia</taxon>
        <taxon>Scleractinia</taxon>
        <taxon>Astrocoeniina</taxon>
        <taxon>Acroporidae</taxon>
        <taxon>Acropora</taxon>
    </lineage>
</organism>
<dbReference type="GO" id="GO:0005886">
    <property type="term" value="C:plasma membrane"/>
    <property type="evidence" value="ECO:0007669"/>
    <property type="project" value="UniProtKB-SubCell"/>
</dbReference>
<dbReference type="EMBL" id="JARQWQ010000096">
    <property type="protein sequence ID" value="KAK2551619.1"/>
    <property type="molecule type" value="Genomic_DNA"/>
</dbReference>
<dbReference type="PRINTS" id="PR00237">
    <property type="entry name" value="GPCRRHODOPSN"/>
</dbReference>
<evidence type="ECO:0000256" key="5">
    <source>
        <dbReference type="ARBA" id="ARBA00023136"/>
    </source>
</evidence>
<reference evidence="11" key="2">
    <citation type="journal article" date="2023" name="Science">
        <title>Genomic signatures of disease resistance in endangered staghorn corals.</title>
        <authorList>
            <person name="Vollmer S.V."/>
            <person name="Selwyn J.D."/>
            <person name="Despard B.A."/>
            <person name="Roesel C.L."/>
        </authorList>
    </citation>
    <scope>NUCLEOTIDE SEQUENCE</scope>
    <source>
        <strain evidence="11">K2</strain>
    </source>
</reference>
<dbReference type="GO" id="GO:0042277">
    <property type="term" value="F:peptide binding"/>
    <property type="evidence" value="ECO:0007669"/>
    <property type="project" value="TreeGrafter"/>
</dbReference>
<feature type="transmembrane region" description="Helical" evidence="9">
    <location>
        <begin position="29"/>
        <end position="56"/>
    </location>
</feature>
<dbReference type="PANTHER" id="PTHR24241">
    <property type="entry name" value="NEUROPEPTIDE RECEPTOR-RELATED G-PROTEIN COUPLED RECEPTOR"/>
    <property type="match status" value="1"/>
</dbReference>
<dbReference type="InterPro" id="IPR017452">
    <property type="entry name" value="GPCR_Rhodpsn_7TM"/>
</dbReference>
<evidence type="ECO:0000313" key="12">
    <source>
        <dbReference type="Proteomes" id="UP001249851"/>
    </source>
</evidence>
<evidence type="ECO:0000313" key="11">
    <source>
        <dbReference type="EMBL" id="KAK2551619.1"/>
    </source>
</evidence>
<keyword evidence="7" id="KW-0807">Transducer</keyword>
<proteinExistence type="inferred from homology"/>
<dbReference type="Pfam" id="PF00001">
    <property type="entry name" value="7tm_1"/>
    <property type="match status" value="1"/>
</dbReference>
<gene>
    <name evidence="11" type="ORF">P5673_027607</name>
</gene>
<dbReference type="InterPro" id="IPR000276">
    <property type="entry name" value="GPCR_Rhodpsn"/>
</dbReference>
<evidence type="ECO:0000256" key="6">
    <source>
        <dbReference type="ARBA" id="ARBA00023170"/>
    </source>
</evidence>
<dbReference type="PANTHER" id="PTHR24241:SF76">
    <property type="entry name" value="NEUROPEPTIDE SIFAMIDE RECEPTOR"/>
    <property type="match status" value="1"/>
</dbReference>
<evidence type="ECO:0000256" key="7">
    <source>
        <dbReference type="RuleBase" id="RU000688"/>
    </source>
</evidence>
<keyword evidence="12" id="KW-1185">Reference proteome</keyword>
<feature type="transmembrane region" description="Helical" evidence="9">
    <location>
        <begin position="254"/>
        <end position="273"/>
    </location>
</feature>
<feature type="transmembrane region" description="Helical" evidence="9">
    <location>
        <begin position="150"/>
        <end position="168"/>
    </location>
</feature>
<keyword evidence="6 7" id="KW-0675">Receptor</keyword>
<accession>A0AAD9PZ90</accession>
<name>A0AAD9PZ90_ACRCE</name>
<reference evidence="11" key="1">
    <citation type="journal article" date="2023" name="G3 (Bethesda)">
        <title>Whole genome assembly and annotation of the endangered Caribbean coral Acropora cervicornis.</title>
        <authorList>
            <person name="Selwyn J.D."/>
            <person name="Vollmer S.V."/>
        </authorList>
    </citation>
    <scope>NUCLEOTIDE SEQUENCE</scope>
    <source>
        <strain evidence="11">K2</strain>
    </source>
</reference>
<feature type="region of interest" description="Disordered" evidence="8">
    <location>
        <begin position="340"/>
        <end position="391"/>
    </location>
</feature>
<keyword evidence="5 9" id="KW-0472">Membrane</keyword>
<evidence type="ECO:0000256" key="4">
    <source>
        <dbReference type="ARBA" id="ARBA00022989"/>
    </source>
</evidence>
<evidence type="ECO:0000256" key="9">
    <source>
        <dbReference type="SAM" id="Phobius"/>
    </source>
</evidence>
<dbReference type="PROSITE" id="PS00237">
    <property type="entry name" value="G_PROTEIN_RECEP_F1_1"/>
    <property type="match status" value="1"/>
</dbReference>
<evidence type="ECO:0000256" key="1">
    <source>
        <dbReference type="ARBA" id="ARBA00004651"/>
    </source>
</evidence>
<comment type="subcellular location">
    <subcellularLocation>
        <location evidence="1">Cell membrane</location>
        <topology evidence="1">Multi-pass membrane protein</topology>
    </subcellularLocation>
</comment>
<comment type="caution">
    <text evidence="11">The sequence shown here is derived from an EMBL/GenBank/DDBJ whole genome shotgun (WGS) entry which is preliminary data.</text>
</comment>
<protein>
    <submittedName>
        <fullName evidence="11">Neuropeptide FF receptor 2</fullName>
    </submittedName>
</protein>
<dbReference type="GO" id="GO:0004930">
    <property type="term" value="F:G protein-coupled receptor activity"/>
    <property type="evidence" value="ECO:0007669"/>
    <property type="project" value="UniProtKB-KW"/>
</dbReference>
<dbReference type="Gene3D" id="1.20.1070.10">
    <property type="entry name" value="Rhodopsin 7-helix transmembrane proteins"/>
    <property type="match status" value="1"/>
</dbReference>
<dbReference type="SUPFAM" id="SSF81321">
    <property type="entry name" value="Family A G protein-coupled receptor-like"/>
    <property type="match status" value="1"/>
</dbReference>
<feature type="transmembrane region" description="Helical" evidence="9">
    <location>
        <begin position="68"/>
        <end position="91"/>
    </location>
</feature>
<keyword evidence="3 7" id="KW-0812">Transmembrane</keyword>
<feature type="transmembrane region" description="Helical" evidence="9">
    <location>
        <begin position="293"/>
        <end position="312"/>
    </location>
</feature>
<evidence type="ECO:0000259" key="10">
    <source>
        <dbReference type="PROSITE" id="PS50262"/>
    </source>
</evidence>
<keyword evidence="4 9" id="KW-1133">Transmembrane helix</keyword>
<feature type="transmembrane region" description="Helical" evidence="9">
    <location>
        <begin position="198"/>
        <end position="221"/>
    </location>
</feature>
<keyword evidence="7" id="KW-0297">G-protein coupled receptor</keyword>
<evidence type="ECO:0000256" key="8">
    <source>
        <dbReference type="SAM" id="MobiDB-lite"/>
    </source>
</evidence>
<comment type="similarity">
    <text evidence="7">Belongs to the G-protein coupled receptor 1 family.</text>
</comment>
<keyword evidence="2" id="KW-1003">Cell membrane</keyword>
<feature type="compositionally biased region" description="Basic and acidic residues" evidence="8">
    <location>
        <begin position="366"/>
        <end position="384"/>
    </location>
</feature>
<dbReference type="Proteomes" id="UP001249851">
    <property type="component" value="Unassembled WGS sequence"/>
</dbReference>
<dbReference type="PROSITE" id="PS50262">
    <property type="entry name" value="G_PROTEIN_RECEP_F1_2"/>
    <property type="match status" value="1"/>
</dbReference>
<feature type="transmembrane region" description="Helical" evidence="9">
    <location>
        <begin position="111"/>
        <end position="129"/>
    </location>
</feature>
<dbReference type="GO" id="GO:0032870">
    <property type="term" value="P:cellular response to hormone stimulus"/>
    <property type="evidence" value="ECO:0007669"/>
    <property type="project" value="TreeGrafter"/>
</dbReference>